<comment type="similarity">
    <text evidence="1">Belongs to the UDP-glycosyltransferase family.</text>
</comment>
<accession>A0A8T1NWZ2</accession>
<name>A0A8T1NWZ2_CARIL</name>
<dbReference type="PANTHER" id="PTHR48047">
    <property type="entry name" value="GLYCOSYLTRANSFERASE"/>
    <property type="match status" value="1"/>
</dbReference>
<dbReference type="FunFam" id="3.40.50.2000:FF:000060">
    <property type="entry name" value="Glycosyltransferase"/>
    <property type="match status" value="1"/>
</dbReference>
<comment type="caution">
    <text evidence="5">The sequence shown here is derived from an EMBL/GenBank/DDBJ whole genome shotgun (WGS) entry which is preliminary data.</text>
</comment>
<evidence type="ECO:0000313" key="6">
    <source>
        <dbReference type="Proteomes" id="UP000811609"/>
    </source>
</evidence>
<feature type="compositionally biased region" description="Pro residues" evidence="4">
    <location>
        <begin position="195"/>
        <end position="207"/>
    </location>
</feature>
<dbReference type="AlphaFoldDB" id="A0A8T1NWZ2"/>
<dbReference type="CDD" id="cd03784">
    <property type="entry name" value="GT1_Gtf-like"/>
    <property type="match status" value="1"/>
</dbReference>
<keyword evidence="3" id="KW-0808">Transferase</keyword>
<keyword evidence="2" id="KW-0328">Glycosyltransferase</keyword>
<dbReference type="EMBL" id="CM031820">
    <property type="protein sequence ID" value="KAG6633754.1"/>
    <property type="molecule type" value="Genomic_DNA"/>
</dbReference>
<evidence type="ECO:0000313" key="5">
    <source>
        <dbReference type="EMBL" id="KAG6633754.1"/>
    </source>
</evidence>
<evidence type="ECO:0000256" key="1">
    <source>
        <dbReference type="ARBA" id="ARBA00009995"/>
    </source>
</evidence>
<evidence type="ECO:0008006" key="7">
    <source>
        <dbReference type="Google" id="ProtNLM"/>
    </source>
</evidence>
<dbReference type="PANTHER" id="PTHR48047:SF131">
    <property type="entry name" value="GLYCOSYLTRANSFERASE"/>
    <property type="match status" value="1"/>
</dbReference>
<evidence type="ECO:0000256" key="3">
    <source>
        <dbReference type="ARBA" id="ARBA00022679"/>
    </source>
</evidence>
<keyword evidence="6" id="KW-1185">Reference proteome</keyword>
<dbReference type="Proteomes" id="UP000811609">
    <property type="component" value="Chromosome 12"/>
</dbReference>
<protein>
    <recommendedName>
        <fullName evidence="7">Glycosyltransferase</fullName>
    </recommendedName>
</protein>
<evidence type="ECO:0000256" key="2">
    <source>
        <dbReference type="ARBA" id="ARBA00022676"/>
    </source>
</evidence>
<evidence type="ECO:0000256" key="4">
    <source>
        <dbReference type="SAM" id="MobiDB-lite"/>
    </source>
</evidence>
<sequence>MPSSGEILVVPKNGQGHLLPCFELCKHLISRNYHITLLVDSDISSSIPSSVLQSPLFRVSDISALPPPPGSGPNPSVHQQLSRGIEALLTQRDPSSPQPVCAVVDHIMNKNQEVFSKFGIPTVVFITSGACWAAVQHAIWVARPADMRPGEVRALPGLPEEMVLKYSDLKQRRHWLRAPHKQGGSGGPQAHSSGPAPPRGPPFPGEPAPWVEEVKTSAAILINTCDDLEHPFLDYVANLTRKPVWGVGPLLPDQYWQSTESLLRDREIRPKKESNYTDDEIIGWLDQQPRRSVLYVSFGSEVGPSMEEYPELAKALEESTRPFIWVIQRKAGRPVIQTGQPSSAAQDQEYFPHDLDSKVGKRGLIIHGWAPQLLILSHPSTGGFVSHCGWNSTVESTVRGVPLLAWPIRGDQYYNAKLVAGHLKVGAMVSEGYPADVVTKVDILHGIEKVLTDAEIRRQSEILRGKFENGFPASSLASFDAFVENFTDPKAAWLRAPI</sequence>
<feature type="region of interest" description="Disordered" evidence="4">
    <location>
        <begin position="178"/>
        <end position="209"/>
    </location>
</feature>
<dbReference type="InterPro" id="IPR002213">
    <property type="entry name" value="UDP_glucos_trans"/>
</dbReference>
<dbReference type="Pfam" id="PF00201">
    <property type="entry name" value="UDPGT"/>
    <property type="match status" value="1"/>
</dbReference>
<organism evidence="5 6">
    <name type="scientific">Carya illinoinensis</name>
    <name type="common">Pecan</name>
    <dbReference type="NCBI Taxonomy" id="32201"/>
    <lineage>
        <taxon>Eukaryota</taxon>
        <taxon>Viridiplantae</taxon>
        <taxon>Streptophyta</taxon>
        <taxon>Embryophyta</taxon>
        <taxon>Tracheophyta</taxon>
        <taxon>Spermatophyta</taxon>
        <taxon>Magnoliopsida</taxon>
        <taxon>eudicotyledons</taxon>
        <taxon>Gunneridae</taxon>
        <taxon>Pentapetalae</taxon>
        <taxon>rosids</taxon>
        <taxon>fabids</taxon>
        <taxon>Fagales</taxon>
        <taxon>Juglandaceae</taxon>
        <taxon>Carya</taxon>
    </lineage>
</organism>
<proteinExistence type="inferred from homology"/>
<gene>
    <name evidence="5" type="ORF">CIPAW_12G070800</name>
</gene>
<dbReference type="GO" id="GO:0035251">
    <property type="term" value="F:UDP-glucosyltransferase activity"/>
    <property type="evidence" value="ECO:0007669"/>
    <property type="project" value="TreeGrafter"/>
</dbReference>
<reference evidence="5" key="1">
    <citation type="submission" date="2020-12" db="EMBL/GenBank/DDBJ databases">
        <title>WGS assembly of Carya illinoinensis cv. Pawnee.</title>
        <authorList>
            <person name="Platts A."/>
            <person name="Shu S."/>
            <person name="Wright S."/>
            <person name="Barry K."/>
            <person name="Edger P."/>
            <person name="Pires J.C."/>
            <person name="Schmutz J."/>
        </authorList>
    </citation>
    <scope>NUCLEOTIDE SEQUENCE</scope>
    <source>
        <tissue evidence="5">Leaf</tissue>
    </source>
</reference>